<feature type="non-terminal residue" evidence="1">
    <location>
        <position position="1"/>
    </location>
</feature>
<keyword evidence="2" id="KW-1185">Reference proteome</keyword>
<evidence type="ECO:0000313" key="2">
    <source>
        <dbReference type="Proteomes" id="UP000789920"/>
    </source>
</evidence>
<evidence type="ECO:0000313" key="1">
    <source>
        <dbReference type="EMBL" id="CAG8833460.1"/>
    </source>
</evidence>
<feature type="non-terminal residue" evidence="1">
    <location>
        <position position="99"/>
    </location>
</feature>
<accession>A0ACA9SAJ2</accession>
<dbReference type="EMBL" id="CAJVQC010106550">
    <property type="protein sequence ID" value="CAG8833460.1"/>
    <property type="molecule type" value="Genomic_DNA"/>
</dbReference>
<dbReference type="Proteomes" id="UP000789920">
    <property type="component" value="Unassembled WGS sequence"/>
</dbReference>
<protein>
    <submittedName>
        <fullName evidence="1">21793_t:CDS:1</fullName>
    </submittedName>
</protein>
<gene>
    <name evidence="1" type="ORF">RPERSI_LOCUS28835</name>
</gene>
<organism evidence="1 2">
    <name type="scientific">Racocetra persica</name>
    <dbReference type="NCBI Taxonomy" id="160502"/>
    <lineage>
        <taxon>Eukaryota</taxon>
        <taxon>Fungi</taxon>
        <taxon>Fungi incertae sedis</taxon>
        <taxon>Mucoromycota</taxon>
        <taxon>Glomeromycotina</taxon>
        <taxon>Glomeromycetes</taxon>
        <taxon>Diversisporales</taxon>
        <taxon>Gigasporaceae</taxon>
        <taxon>Racocetra</taxon>
    </lineage>
</organism>
<sequence length="99" mass="11447">DTECELDKRNFENFCESLRTGVENALDGFVKWMEVWVHLPLNICRLGGENRPEFAYAFLNIFFNKNSSKNPTLQEISYVQILKEDLSNGRPNTFGLLEA</sequence>
<comment type="caution">
    <text evidence="1">The sequence shown here is derived from an EMBL/GenBank/DDBJ whole genome shotgun (WGS) entry which is preliminary data.</text>
</comment>
<name>A0ACA9SAJ2_9GLOM</name>
<reference evidence="1" key="1">
    <citation type="submission" date="2021-06" db="EMBL/GenBank/DDBJ databases">
        <authorList>
            <person name="Kallberg Y."/>
            <person name="Tangrot J."/>
            <person name="Rosling A."/>
        </authorList>
    </citation>
    <scope>NUCLEOTIDE SEQUENCE</scope>
    <source>
        <strain evidence="1">MA461A</strain>
    </source>
</reference>
<proteinExistence type="predicted"/>